<dbReference type="FunFam" id="3.30.1340.30:FF:000001">
    <property type="entry name" value="Molecular chaperone OsmY"/>
    <property type="match status" value="1"/>
</dbReference>
<proteinExistence type="predicted"/>
<evidence type="ECO:0000256" key="3">
    <source>
        <dbReference type="ARBA" id="ARBA00022737"/>
    </source>
</evidence>
<dbReference type="PROSITE" id="PS51257">
    <property type="entry name" value="PROKAR_LIPOPROTEIN"/>
    <property type="match status" value="1"/>
</dbReference>
<dbReference type="PANTHER" id="PTHR34606:SF16">
    <property type="entry name" value="BON DOMAIN-CONTAINING PROTEIN"/>
    <property type="match status" value="1"/>
</dbReference>
<evidence type="ECO:0000259" key="7">
    <source>
        <dbReference type="PROSITE" id="PS50914"/>
    </source>
</evidence>
<comment type="subcellular location">
    <subcellularLocation>
        <location evidence="1">Periplasm</location>
    </subcellularLocation>
</comment>
<dbReference type="OrthoDB" id="7360581at2"/>
<dbReference type="InterPro" id="IPR014004">
    <property type="entry name" value="Transpt-assoc_nodulatn_dom_bac"/>
</dbReference>
<dbReference type="Proteomes" id="UP000243180">
    <property type="component" value="Chromosome"/>
</dbReference>
<dbReference type="PROSITE" id="PS50914">
    <property type="entry name" value="BON"/>
    <property type="match status" value="1"/>
</dbReference>
<sequence length="115" mass="12390">MMKVNQKIISLNVLLLFAATFMVAGCDKREEATTATAPGTGVETALDDDIITTKIRSGLLADPVVKGLDPKVETHQGIVRLSGFVESQAQMERIVEIAHGVAGVKNVENKMNIRN</sequence>
<dbReference type="InterPro" id="IPR051686">
    <property type="entry name" value="Lipoprotein_DolP"/>
</dbReference>
<evidence type="ECO:0000256" key="1">
    <source>
        <dbReference type="ARBA" id="ARBA00004418"/>
    </source>
</evidence>
<keyword evidence="2 6" id="KW-0732">Signal</keyword>
<reference evidence="8 9" key="1">
    <citation type="submission" date="2015-05" db="EMBL/GenBank/DDBJ databases">
        <title>Complete genome sequence of a sulfur-oxidizing gammaproteobacterium strain HA5.</title>
        <authorList>
            <person name="Miura A."/>
            <person name="Kojima H."/>
            <person name="Fukui M."/>
        </authorList>
    </citation>
    <scope>NUCLEOTIDE SEQUENCE [LARGE SCALE GENOMIC DNA]</scope>
    <source>
        <strain evidence="8 9">HA5</strain>
    </source>
</reference>
<gene>
    <name evidence="8" type="ORF">SCL_1766</name>
</gene>
<dbReference type="EMBL" id="AP014879">
    <property type="protein sequence ID" value="BAV34064.1"/>
    <property type="molecule type" value="Genomic_DNA"/>
</dbReference>
<name>A0A1B4XGY1_9GAMM</name>
<protein>
    <recommendedName>
        <fullName evidence="5">Osmotically-inducible protein Y</fullName>
    </recommendedName>
</protein>
<dbReference type="FunCoup" id="A0A1B4XGY1">
    <property type="interactions" value="37"/>
</dbReference>
<dbReference type="AlphaFoldDB" id="A0A1B4XGY1"/>
<dbReference type="PANTHER" id="PTHR34606">
    <property type="entry name" value="BON DOMAIN-CONTAINING PROTEIN"/>
    <property type="match status" value="1"/>
</dbReference>
<dbReference type="KEGG" id="slim:SCL_1766"/>
<accession>A0A1B4XGY1</accession>
<dbReference type="Gene3D" id="3.30.1340.30">
    <property type="match status" value="1"/>
</dbReference>
<keyword evidence="3" id="KW-0677">Repeat</keyword>
<organism evidence="8 9">
    <name type="scientific">Sulfuricaulis limicola</name>
    <dbReference type="NCBI Taxonomy" id="1620215"/>
    <lineage>
        <taxon>Bacteria</taxon>
        <taxon>Pseudomonadati</taxon>
        <taxon>Pseudomonadota</taxon>
        <taxon>Gammaproteobacteria</taxon>
        <taxon>Acidiferrobacterales</taxon>
        <taxon>Acidiferrobacteraceae</taxon>
        <taxon>Sulfuricaulis</taxon>
    </lineage>
</organism>
<dbReference type="InParanoid" id="A0A1B4XGY1"/>
<keyword evidence="4" id="KW-0574">Periplasm</keyword>
<evidence type="ECO:0000256" key="5">
    <source>
        <dbReference type="ARBA" id="ARBA00070588"/>
    </source>
</evidence>
<feature type="chain" id="PRO_5008572403" description="Osmotically-inducible protein Y" evidence="6">
    <location>
        <begin position="25"/>
        <end position="115"/>
    </location>
</feature>
<keyword evidence="9" id="KW-1185">Reference proteome</keyword>
<evidence type="ECO:0000256" key="2">
    <source>
        <dbReference type="ARBA" id="ARBA00022729"/>
    </source>
</evidence>
<evidence type="ECO:0000313" key="9">
    <source>
        <dbReference type="Proteomes" id="UP000243180"/>
    </source>
</evidence>
<dbReference type="RefSeq" id="WP_096360856.1">
    <property type="nucleotide sequence ID" value="NZ_AP014879.1"/>
</dbReference>
<feature type="signal peptide" evidence="6">
    <location>
        <begin position="1"/>
        <end position="24"/>
    </location>
</feature>
<dbReference type="Pfam" id="PF04972">
    <property type="entry name" value="BON"/>
    <property type="match status" value="1"/>
</dbReference>
<evidence type="ECO:0000256" key="4">
    <source>
        <dbReference type="ARBA" id="ARBA00022764"/>
    </source>
</evidence>
<dbReference type="GO" id="GO:0042597">
    <property type="term" value="C:periplasmic space"/>
    <property type="evidence" value="ECO:0007669"/>
    <property type="project" value="UniProtKB-SubCell"/>
</dbReference>
<evidence type="ECO:0000256" key="6">
    <source>
        <dbReference type="SAM" id="SignalP"/>
    </source>
</evidence>
<dbReference type="InterPro" id="IPR007055">
    <property type="entry name" value="BON_dom"/>
</dbReference>
<dbReference type="SMART" id="SM00749">
    <property type="entry name" value="BON"/>
    <property type="match status" value="1"/>
</dbReference>
<evidence type="ECO:0000313" key="8">
    <source>
        <dbReference type="EMBL" id="BAV34064.1"/>
    </source>
</evidence>
<feature type="domain" description="BON" evidence="7">
    <location>
        <begin position="47"/>
        <end position="115"/>
    </location>
</feature>